<protein>
    <submittedName>
        <fullName evidence="4">2-keto-4-pentenoate hydratase/2-oxohepta-3-ene-1, 7-dioic acid hydratase</fullName>
    </submittedName>
</protein>
<feature type="domain" description="Fumarylacetoacetase-like C-terminal" evidence="3">
    <location>
        <begin position="79"/>
        <end position="284"/>
    </location>
</feature>
<dbReference type="KEGG" id="csy:CENSYa_1619"/>
<dbReference type="PATRIC" id="fig|414004.10.peg.1481"/>
<dbReference type="Pfam" id="PF01557">
    <property type="entry name" value="FAA_hydrolase"/>
    <property type="match status" value="1"/>
</dbReference>
<dbReference type="GO" id="GO:0019752">
    <property type="term" value="P:carboxylic acid metabolic process"/>
    <property type="evidence" value="ECO:0007669"/>
    <property type="project" value="UniProtKB-ARBA"/>
</dbReference>
<keyword evidence="5" id="KW-1185">Reference proteome</keyword>
<evidence type="ECO:0000259" key="3">
    <source>
        <dbReference type="Pfam" id="PF01557"/>
    </source>
</evidence>
<reference evidence="4 5" key="1">
    <citation type="journal article" date="2006" name="Proc. Natl. Acad. Sci. U.S.A.">
        <title>Genomic analysis of the uncultivated marine crenarchaeote Cenarchaeum symbiosum.</title>
        <authorList>
            <person name="Hallam S.J."/>
            <person name="Konstantinidis K.T."/>
            <person name="Putnam N."/>
            <person name="Schleper C."/>
            <person name="Watanabe Y."/>
            <person name="Sugahara J."/>
            <person name="Preston C."/>
            <person name="de la Torre J."/>
            <person name="Richardson P.M."/>
            <person name="DeLong E.F."/>
        </authorList>
    </citation>
    <scope>NUCLEOTIDE SEQUENCE [LARGE SCALE GENOMIC DNA]</scope>
    <source>
        <strain evidence="5">A</strain>
    </source>
</reference>
<proteinExistence type="inferred from homology"/>
<evidence type="ECO:0000313" key="4">
    <source>
        <dbReference type="EMBL" id="ABK78238.1"/>
    </source>
</evidence>
<dbReference type="STRING" id="414004.CENSYa_1619"/>
<evidence type="ECO:0000256" key="1">
    <source>
        <dbReference type="ARBA" id="ARBA00010211"/>
    </source>
</evidence>
<dbReference type="FunFam" id="3.90.850.10:FF:000002">
    <property type="entry name" value="2-hydroxyhepta-2,4-diene-1,7-dioate isomerase"/>
    <property type="match status" value="1"/>
</dbReference>
<dbReference type="GO" id="GO:0046872">
    <property type="term" value="F:metal ion binding"/>
    <property type="evidence" value="ECO:0007669"/>
    <property type="project" value="UniProtKB-KW"/>
</dbReference>
<gene>
    <name evidence="4" type="ordered locus">CENSYa_1619</name>
</gene>
<sequence>MKFARLLDGKKETYGIVKGDRVASREEIVYSTGVPLPTRLGGFLFEGWLAEVNDRLDGLEYERGLSEYGIMAPIAEPPKIFCLAFNYADHAQDQDRSPPDEPVIVMKPRTALCGNGDDIVMPPFVKELDYEVELALIIGKRCRDVDVIGAKEAIFGYTILNDVSARDIQFRDGQFTRAKGLDTFAPCGPWITSADEVQDPGRLKMTTKVNGRARQDSSTSKMHIKPFEIVSKLSSSMTLEKGDIISTGTPSGVALNNPDSEYLAAGDEIEMEIEGLGVLRNTVRGTRE</sequence>
<dbReference type="EMBL" id="DP000238">
    <property type="protein sequence ID" value="ABK78238.1"/>
    <property type="molecule type" value="Genomic_DNA"/>
</dbReference>
<dbReference type="InterPro" id="IPR051121">
    <property type="entry name" value="FAH"/>
</dbReference>
<dbReference type="GO" id="GO:0016853">
    <property type="term" value="F:isomerase activity"/>
    <property type="evidence" value="ECO:0007669"/>
    <property type="project" value="UniProtKB-ARBA"/>
</dbReference>
<dbReference type="EnsemblBacteria" id="ABK78238">
    <property type="protein sequence ID" value="ABK78238"/>
    <property type="gene ID" value="CENSYa_1619"/>
</dbReference>
<keyword evidence="2" id="KW-0479">Metal-binding</keyword>
<evidence type="ECO:0000256" key="2">
    <source>
        <dbReference type="ARBA" id="ARBA00022723"/>
    </source>
</evidence>
<dbReference type="Proteomes" id="UP000000758">
    <property type="component" value="Chromosome"/>
</dbReference>
<accession>A0RY21</accession>
<dbReference type="AlphaFoldDB" id="A0RY21"/>
<dbReference type="PANTHER" id="PTHR42796:SF4">
    <property type="entry name" value="FUMARYLACETOACETATE HYDROLASE DOMAIN-CONTAINING PROTEIN 2A"/>
    <property type="match status" value="1"/>
</dbReference>
<name>A0RY21_CENSY</name>
<dbReference type="PANTHER" id="PTHR42796">
    <property type="entry name" value="FUMARYLACETOACETATE HYDROLASE DOMAIN-CONTAINING PROTEIN 2A-RELATED"/>
    <property type="match status" value="1"/>
</dbReference>
<dbReference type="SUPFAM" id="SSF56529">
    <property type="entry name" value="FAH"/>
    <property type="match status" value="1"/>
</dbReference>
<comment type="similarity">
    <text evidence="1">Belongs to the FAH family.</text>
</comment>
<dbReference type="Gene3D" id="3.90.850.10">
    <property type="entry name" value="Fumarylacetoacetase-like, C-terminal domain"/>
    <property type="match status" value="1"/>
</dbReference>
<evidence type="ECO:0000313" key="5">
    <source>
        <dbReference type="Proteomes" id="UP000000758"/>
    </source>
</evidence>
<organism evidence="4 5">
    <name type="scientific">Cenarchaeum symbiosum (strain A)</name>
    <dbReference type="NCBI Taxonomy" id="414004"/>
    <lineage>
        <taxon>Archaea</taxon>
        <taxon>Nitrososphaerota</taxon>
        <taxon>Candidatus Cenarchaeales</taxon>
        <taxon>Candidatus Cenarchaeaceae</taxon>
        <taxon>Candidatus Cenarchaeum</taxon>
    </lineage>
</organism>
<dbReference type="InterPro" id="IPR036663">
    <property type="entry name" value="Fumarylacetoacetase_C_sf"/>
</dbReference>
<dbReference type="InterPro" id="IPR011234">
    <property type="entry name" value="Fumarylacetoacetase-like_C"/>
</dbReference>
<dbReference type="HOGENOM" id="CLU_028458_3_3_2"/>